<dbReference type="Gene3D" id="2.30.29.30">
    <property type="entry name" value="Pleckstrin-homology domain (PH domain)/Phosphotyrosine-binding domain (PTB)"/>
    <property type="match status" value="1"/>
</dbReference>
<organism evidence="2 3">
    <name type="scientific">Pleuronectes platessa</name>
    <name type="common">European plaice</name>
    <dbReference type="NCBI Taxonomy" id="8262"/>
    <lineage>
        <taxon>Eukaryota</taxon>
        <taxon>Metazoa</taxon>
        <taxon>Chordata</taxon>
        <taxon>Craniata</taxon>
        <taxon>Vertebrata</taxon>
        <taxon>Euteleostomi</taxon>
        <taxon>Actinopterygii</taxon>
        <taxon>Neopterygii</taxon>
        <taxon>Teleostei</taxon>
        <taxon>Neoteleostei</taxon>
        <taxon>Acanthomorphata</taxon>
        <taxon>Carangaria</taxon>
        <taxon>Pleuronectiformes</taxon>
        <taxon>Pleuronectoidei</taxon>
        <taxon>Pleuronectidae</taxon>
        <taxon>Pleuronectes</taxon>
    </lineage>
</organism>
<gene>
    <name evidence="2" type="ORF">PLEPLA_LOCUS23683</name>
</gene>
<evidence type="ECO:0000313" key="2">
    <source>
        <dbReference type="EMBL" id="CAB1435627.1"/>
    </source>
</evidence>
<dbReference type="InterPro" id="IPR011993">
    <property type="entry name" value="PH-like_dom_sf"/>
</dbReference>
<proteinExistence type="predicted"/>
<name>A0A9N7YSQ8_PLEPL</name>
<feature type="compositionally biased region" description="Basic and acidic residues" evidence="1">
    <location>
        <begin position="48"/>
        <end position="69"/>
    </location>
</feature>
<keyword evidence="3" id="KW-1185">Reference proteome</keyword>
<feature type="region of interest" description="Disordered" evidence="1">
    <location>
        <begin position="48"/>
        <end position="86"/>
    </location>
</feature>
<evidence type="ECO:0000256" key="1">
    <source>
        <dbReference type="SAM" id="MobiDB-lite"/>
    </source>
</evidence>
<sequence length="117" mass="12767">MVICPYAGPVQGVPHHLTPAPPRTLKSITESIKKVLDKQSAKFVRAIKQDTRSGKSEDRILVSDAEQHPHTTLPTPHSAATPGRPERDILVVKRDRLNGRGVLNMEQSGAGSLTDKM</sequence>
<dbReference type="EMBL" id="CADEAL010001787">
    <property type="protein sequence ID" value="CAB1435627.1"/>
    <property type="molecule type" value="Genomic_DNA"/>
</dbReference>
<protein>
    <submittedName>
        <fullName evidence="2">Uncharacterized protein</fullName>
    </submittedName>
</protein>
<dbReference type="Proteomes" id="UP001153269">
    <property type="component" value="Unassembled WGS sequence"/>
</dbReference>
<dbReference type="AlphaFoldDB" id="A0A9N7YSQ8"/>
<reference evidence="2" key="1">
    <citation type="submission" date="2020-03" db="EMBL/GenBank/DDBJ databases">
        <authorList>
            <person name="Weist P."/>
        </authorList>
    </citation>
    <scope>NUCLEOTIDE SEQUENCE</scope>
</reference>
<accession>A0A9N7YSQ8</accession>
<evidence type="ECO:0000313" key="3">
    <source>
        <dbReference type="Proteomes" id="UP001153269"/>
    </source>
</evidence>
<comment type="caution">
    <text evidence="2">The sequence shown here is derived from an EMBL/GenBank/DDBJ whole genome shotgun (WGS) entry which is preliminary data.</text>
</comment>